<sequence length="134" mass="15691">MPKAVLQKPSKLSARTKEYLQRLRDAHKEGEVATVLKPRYQYPTTNQVYTKVQYQRPDRRPYDFDKRILRTTQHTRIDITKCPHTTLAYLINNFPKSEVSSKSYLLIPYTPVTQAISQAYQVLPIDTNIEYDSV</sequence>
<reference evidence="1 2" key="1">
    <citation type="submission" date="2014-04" db="EMBL/GenBank/DDBJ databases">
        <authorList>
            <consortium name="DOE Joint Genome Institute"/>
            <person name="Kuo A."/>
            <person name="Girlanda M."/>
            <person name="Perotto S."/>
            <person name="Kohler A."/>
            <person name="Nagy L.G."/>
            <person name="Floudas D."/>
            <person name="Copeland A."/>
            <person name="Barry K.W."/>
            <person name="Cichocki N."/>
            <person name="Veneault-Fourrey C."/>
            <person name="LaButti K."/>
            <person name="Lindquist E.A."/>
            <person name="Lipzen A."/>
            <person name="Lundell T."/>
            <person name="Morin E."/>
            <person name="Murat C."/>
            <person name="Sun H."/>
            <person name="Tunlid A."/>
            <person name="Henrissat B."/>
            <person name="Grigoriev I.V."/>
            <person name="Hibbett D.S."/>
            <person name="Martin F."/>
            <person name="Nordberg H.P."/>
            <person name="Cantor M.N."/>
            <person name="Hua S.X."/>
        </authorList>
    </citation>
    <scope>NUCLEOTIDE SEQUENCE [LARGE SCALE GENOMIC DNA]</scope>
    <source>
        <strain evidence="1 2">MUT 4182</strain>
    </source>
</reference>
<dbReference type="EMBL" id="KN823097">
    <property type="protein sequence ID" value="KIO22922.1"/>
    <property type="molecule type" value="Genomic_DNA"/>
</dbReference>
<proteinExistence type="predicted"/>
<keyword evidence="2" id="KW-1185">Reference proteome</keyword>
<dbReference type="HOGENOM" id="CLU_1887279_0_0_1"/>
<accession>A0A0C3LNI2</accession>
<reference evidence="2" key="2">
    <citation type="submission" date="2015-01" db="EMBL/GenBank/DDBJ databases">
        <title>Evolutionary Origins and Diversification of the Mycorrhizal Mutualists.</title>
        <authorList>
            <consortium name="DOE Joint Genome Institute"/>
            <consortium name="Mycorrhizal Genomics Consortium"/>
            <person name="Kohler A."/>
            <person name="Kuo A."/>
            <person name="Nagy L.G."/>
            <person name="Floudas D."/>
            <person name="Copeland A."/>
            <person name="Barry K.W."/>
            <person name="Cichocki N."/>
            <person name="Veneault-Fourrey C."/>
            <person name="LaButti K."/>
            <person name="Lindquist E.A."/>
            <person name="Lipzen A."/>
            <person name="Lundell T."/>
            <person name="Morin E."/>
            <person name="Murat C."/>
            <person name="Riley R."/>
            <person name="Ohm R."/>
            <person name="Sun H."/>
            <person name="Tunlid A."/>
            <person name="Henrissat B."/>
            <person name="Grigoriev I.V."/>
            <person name="Hibbett D.S."/>
            <person name="Martin F."/>
        </authorList>
    </citation>
    <scope>NUCLEOTIDE SEQUENCE [LARGE SCALE GENOMIC DNA]</scope>
    <source>
        <strain evidence="2">MUT 4182</strain>
    </source>
</reference>
<dbReference type="Proteomes" id="UP000054248">
    <property type="component" value="Unassembled WGS sequence"/>
</dbReference>
<dbReference type="AlphaFoldDB" id="A0A0C3LNI2"/>
<organism evidence="1 2">
    <name type="scientific">Tulasnella calospora MUT 4182</name>
    <dbReference type="NCBI Taxonomy" id="1051891"/>
    <lineage>
        <taxon>Eukaryota</taxon>
        <taxon>Fungi</taxon>
        <taxon>Dikarya</taxon>
        <taxon>Basidiomycota</taxon>
        <taxon>Agaricomycotina</taxon>
        <taxon>Agaricomycetes</taxon>
        <taxon>Cantharellales</taxon>
        <taxon>Tulasnellaceae</taxon>
        <taxon>Tulasnella</taxon>
    </lineage>
</organism>
<protein>
    <submittedName>
        <fullName evidence="1">Uncharacterized protein</fullName>
    </submittedName>
</protein>
<evidence type="ECO:0000313" key="1">
    <source>
        <dbReference type="EMBL" id="KIO22922.1"/>
    </source>
</evidence>
<name>A0A0C3LNI2_9AGAM</name>
<gene>
    <name evidence="1" type="ORF">M407DRAFT_27567</name>
</gene>
<evidence type="ECO:0000313" key="2">
    <source>
        <dbReference type="Proteomes" id="UP000054248"/>
    </source>
</evidence>